<gene>
    <name evidence="1" type="ORF">KSF_020920</name>
</gene>
<dbReference type="AlphaFoldDB" id="A0A8J3IIK6"/>
<dbReference type="EMBL" id="BNJK01000001">
    <property type="protein sequence ID" value="GHO92044.1"/>
    <property type="molecule type" value="Genomic_DNA"/>
</dbReference>
<proteinExistence type="predicted"/>
<keyword evidence="2" id="KW-1185">Reference proteome</keyword>
<name>A0A8J3IIK6_9CHLR</name>
<dbReference type="Proteomes" id="UP000597444">
    <property type="component" value="Unassembled WGS sequence"/>
</dbReference>
<evidence type="ECO:0000313" key="1">
    <source>
        <dbReference type="EMBL" id="GHO92044.1"/>
    </source>
</evidence>
<evidence type="ECO:0000313" key="2">
    <source>
        <dbReference type="Proteomes" id="UP000597444"/>
    </source>
</evidence>
<organism evidence="1 2">
    <name type="scientific">Reticulibacter mediterranei</name>
    <dbReference type="NCBI Taxonomy" id="2778369"/>
    <lineage>
        <taxon>Bacteria</taxon>
        <taxon>Bacillati</taxon>
        <taxon>Chloroflexota</taxon>
        <taxon>Ktedonobacteria</taxon>
        <taxon>Ktedonobacterales</taxon>
        <taxon>Reticulibacteraceae</taxon>
        <taxon>Reticulibacter</taxon>
    </lineage>
</organism>
<comment type="caution">
    <text evidence="1">The sequence shown here is derived from an EMBL/GenBank/DDBJ whole genome shotgun (WGS) entry which is preliminary data.</text>
</comment>
<protein>
    <submittedName>
        <fullName evidence="1">Uncharacterized protein</fullName>
    </submittedName>
</protein>
<accession>A0A8J3IIK6</accession>
<reference evidence="1" key="1">
    <citation type="submission" date="2020-10" db="EMBL/GenBank/DDBJ databases">
        <title>Taxonomic study of unclassified bacteria belonging to the class Ktedonobacteria.</title>
        <authorList>
            <person name="Yabe S."/>
            <person name="Wang C.M."/>
            <person name="Zheng Y."/>
            <person name="Sakai Y."/>
            <person name="Cavaletti L."/>
            <person name="Monciardini P."/>
            <person name="Donadio S."/>
        </authorList>
    </citation>
    <scope>NUCLEOTIDE SEQUENCE</scope>
    <source>
        <strain evidence="1">ID150040</strain>
    </source>
</reference>
<sequence length="152" mass="16469">MQPYLHTMAQTQIDNAMERSVQQIPPQAAQLPSGSTIPVQESALTNMIVLNLAPSDPIKQPAVSITPQGVRLDFQVETPIGTMSNAITGVPKTVNGQLQMSNVTVEGPVGLVMSSADFTTLLNKHFAEAQTRIQHQIKSVQLKDHEMDLVLS</sequence>